<feature type="compositionally biased region" description="Low complexity" evidence="1">
    <location>
        <begin position="224"/>
        <end position="245"/>
    </location>
</feature>
<accession>A0A3S5AIP2</accession>
<comment type="caution">
    <text evidence="2">The sequence shown here is derived from an EMBL/GenBank/DDBJ whole genome shotgun (WGS) entry which is preliminary data.</text>
</comment>
<gene>
    <name evidence="2" type="ORF">PXEA_LOCUS14606</name>
</gene>
<feature type="non-terminal residue" evidence="2">
    <location>
        <position position="256"/>
    </location>
</feature>
<proteinExistence type="predicted"/>
<evidence type="ECO:0000256" key="1">
    <source>
        <dbReference type="SAM" id="MobiDB-lite"/>
    </source>
</evidence>
<dbReference type="EMBL" id="CAAALY010049912">
    <property type="protein sequence ID" value="VEL21166.1"/>
    <property type="molecule type" value="Genomic_DNA"/>
</dbReference>
<protein>
    <submittedName>
        <fullName evidence="2">Uncharacterized protein</fullName>
    </submittedName>
</protein>
<dbReference type="Proteomes" id="UP000784294">
    <property type="component" value="Unassembled WGS sequence"/>
</dbReference>
<evidence type="ECO:0000313" key="2">
    <source>
        <dbReference type="EMBL" id="VEL21166.1"/>
    </source>
</evidence>
<feature type="region of interest" description="Disordered" evidence="1">
    <location>
        <begin position="221"/>
        <end position="256"/>
    </location>
</feature>
<dbReference type="AlphaFoldDB" id="A0A3S5AIP2"/>
<feature type="region of interest" description="Disordered" evidence="1">
    <location>
        <begin position="155"/>
        <end position="175"/>
    </location>
</feature>
<sequence length="256" mass="27267">MPFQLSHQPSCLTAYPPTVAATLVGKTLLRPHTPLTIRATASNIVEFPSQSRPVAMTTTLDPRPLSLGQRTALFKSNVNESISTCSEKKGSILAVRQALSPKMRTLPLANQQLSPASLAKTKFLSANEPKTTCSGDAWLLMNSSLAHDRRLVGEYESGSKSTRLAGSSQSPRGRLVTALTETDRKSANTAKQEGRNGEAWQLSSIPGQTVASPVVQNLRHKSVSDLGSSSASASASESESTQASNESDDCTWQPGM</sequence>
<reference evidence="2" key="1">
    <citation type="submission" date="2018-11" db="EMBL/GenBank/DDBJ databases">
        <authorList>
            <consortium name="Pathogen Informatics"/>
        </authorList>
    </citation>
    <scope>NUCLEOTIDE SEQUENCE</scope>
</reference>
<name>A0A3S5AIP2_9PLAT</name>
<keyword evidence="3" id="KW-1185">Reference proteome</keyword>
<feature type="compositionally biased region" description="Polar residues" evidence="1">
    <location>
        <begin position="158"/>
        <end position="171"/>
    </location>
</feature>
<organism evidence="2 3">
    <name type="scientific">Protopolystoma xenopodis</name>
    <dbReference type="NCBI Taxonomy" id="117903"/>
    <lineage>
        <taxon>Eukaryota</taxon>
        <taxon>Metazoa</taxon>
        <taxon>Spiralia</taxon>
        <taxon>Lophotrochozoa</taxon>
        <taxon>Platyhelminthes</taxon>
        <taxon>Monogenea</taxon>
        <taxon>Polyopisthocotylea</taxon>
        <taxon>Polystomatidea</taxon>
        <taxon>Polystomatidae</taxon>
        <taxon>Protopolystoma</taxon>
    </lineage>
</organism>
<evidence type="ECO:0000313" key="3">
    <source>
        <dbReference type="Proteomes" id="UP000784294"/>
    </source>
</evidence>